<dbReference type="SUPFAM" id="SSF46689">
    <property type="entry name" value="Homeodomain-like"/>
    <property type="match status" value="1"/>
</dbReference>
<dbReference type="SUPFAM" id="SSF53697">
    <property type="entry name" value="SIS domain"/>
    <property type="match status" value="1"/>
</dbReference>
<dbReference type="InterPro" id="IPR001347">
    <property type="entry name" value="SIS_dom"/>
</dbReference>
<evidence type="ECO:0000313" key="7">
    <source>
        <dbReference type="Proteomes" id="UP000232060"/>
    </source>
</evidence>
<dbReference type="InterPro" id="IPR036388">
    <property type="entry name" value="WH-like_DNA-bd_sf"/>
</dbReference>
<evidence type="ECO:0000256" key="1">
    <source>
        <dbReference type="ARBA" id="ARBA00023015"/>
    </source>
</evidence>
<dbReference type="GO" id="GO:0003677">
    <property type="term" value="F:DNA binding"/>
    <property type="evidence" value="ECO:0007669"/>
    <property type="project" value="UniProtKB-KW"/>
</dbReference>
<dbReference type="GO" id="GO:1901135">
    <property type="term" value="P:carbohydrate derivative metabolic process"/>
    <property type="evidence" value="ECO:0007669"/>
    <property type="project" value="InterPro"/>
</dbReference>
<sequence>MFNNQLVSTLNTFEFKVYNYVMKHHQTVIYMTVRELAEACDVSTATILRFCKKMNCSGYAEFKAYLKMNAEKRGEISLPHGANEFLSFFKSINNDEFDALIASAAEQIAGAERVIFVGAGSSGTLGRYGARFFSNIGKFSNHIDDPYYPVNTDMYKQAVAIVLSVSGETTEIVKLAKQFLFHHCKLITITSDNKSTLAQMADFNISYHAARLVVDNEYDITTQVPVIYIIESIGRQLANKISAEVSQGVSFM</sequence>
<dbReference type="Pfam" id="PF01418">
    <property type="entry name" value="HTH_6"/>
    <property type="match status" value="1"/>
</dbReference>
<protein>
    <submittedName>
        <fullName evidence="6">Transcriptional regulator</fullName>
    </submittedName>
</protein>
<dbReference type="PANTHER" id="PTHR30514:SF1">
    <property type="entry name" value="HTH-TYPE TRANSCRIPTIONAL REGULATOR HEXR-RELATED"/>
    <property type="match status" value="1"/>
</dbReference>
<dbReference type="Gene3D" id="1.10.10.10">
    <property type="entry name" value="Winged helix-like DNA-binding domain superfamily/Winged helix DNA-binding domain"/>
    <property type="match status" value="1"/>
</dbReference>
<evidence type="ECO:0000313" key="6">
    <source>
        <dbReference type="EMBL" id="PJC94074.1"/>
    </source>
</evidence>
<keyword evidence="3" id="KW-0804">Transcription</keyword>
<accession>A0A2M8HBY3</accession>
<dbReference type="InterPro" id="IPR000281">
    <property type="entry name" value="HTH_RpiR"/>
</dbReference>
<dbReference type="GO" id="GO:0003700">
    <property type="term" value="F:DNA-binding transcription factor activity"/>
    <property type="evidence" value="ECO:0007669"/>
    <property type="project" value="InterPro"/>
</dbReference>
<dbReference type="OrthoDB" id="370421at2"/>
<feature type="domain" description="SIS" evidence="5">
    <location>
        <begin position="104"/>
        <end position="240"/>
    </location>
</feature>
<dbReference type="EMBL" id="PGCP01000005">
    <property type="protein sequence ID" value="PJC94074.1"/>
    <property type="molecule type" value="Genomic_DNA"/>
</dbReference>
<keyword evidence="2" id="KW-0238">DNA-binding</keyword>
<dbReference type="InterPro" id="IPR035472">
    <property type="entry name" value="RpiR-like_SIS"/>
</dbReference>
<dbReference type="CDD" id="cd05013">
    <property type="entry name" value="SIS_RpiR"/>
    <property type="match status" value="1"/>
</dbReference>
<dbReference type="PROSITE" id="PS51464">
    <property type="entry name" value="SIS"/>
    <property type="match status" value="1"/>
</dbReference>
<feature type="domain" description="HTH rpiR-type" evidence="4">
    <location>
        <begin position="1"/>
        <end position="73"/>
    </location>
</feature>
<dbReference type="GO" id="GO:0097367">
    <property type="term" value="F:carbohydrate derivative binding"/>
    <property type="evidence" value="ECO:0007669"/>
    <property type="project" value="InterPro"/>
</dbReference>
<dbReference type="InterPro" id="IPR009057">
    <property type="entry name" value="Homeodomain-like_sf"/>
</dbReference>
<evidence type="ECO:0000256" key="2">
    <source>
        <dbReference type="ARBA" id="ARBA00023125"/>
    </source>
</evidence>
<proteinExistence type="predicted"/>
<keyword evidence="7" id="KW-1185">Reference proteome</keyword>
<name>A0A2M8HBY3_9GAMM</name>
<dbReference type="RefSeq" id="WP_100858903.1">
    <property type="nucleotide sequence ID" value="NZ_PGCP01000005.1"/>
</dbReference>
<evidence type="ECO:0000259" key="4">
    <source>
        <dbReference type="PROSITE" id="PS51071"/>
    </source>
</evidence>
<gene>
    <name evidence="6" type="ORF">CUC44_05065</name>
</gene>
<dbReference type="Pfam" id="PF01380">
    <property type="entry name" value="SIS"/>
    <property type="match status" value="1"/>
</dbReference>
<evidence type="ECO:0000256" key="3">
    <source>
        <dbReference type="ARBA" id="ARBA00023163"/>
    </source>
</evidence>
<dbReference type="PROSITE" id="PS51071">
    <property type="entry name" value="HTH_RPIR"/>
    <property type="match status" value="1"/>
</dbReference>
<reference evidence="6 7" key="1">
    <citation type="submission" date="2017-11" db="EMBL/GenBank/DDBJ databases">
        <title>Draft genome sequence of environmental isolate Aeromonas lusitania sp. nov. MDC 2473.</title>
        <authorList>
            <person name="Colston S.M."/>
            <person name="Navarro A."/>
            <person name="Martinez-Murcia A.J."/>
            <person name="Graf J."/>
        </authorList>
    </citation>
    <scope>NUCLEOTIDE SEQUENCE [LARGE SCALE GENOMIC DNA]</scope>
    <source>
        <strain evidence="6 7">MDC 2473</strain>
    </source>
</reference>
<organism evidence="6 7">
    <name type="scientific">Aeromonas lusitana</name>
    <dbReference type="NCBI Taxonomy" id="931529"/>
    <lineage>
        <taxon>Bacteria</taxon>
        <taxon>Pseudomonadati</taxon>
        <taxon>Pseudomonadota</taxon>
        <taxon>Gammaproteobacteria</taxon>
        <taxon>Aeromonadales</taxon>
        <taxon>Aeromonadaceae</taxon>
        <taxon>Aeromonas</taxon>
    </lineage>
</organism>
<dbReference type="AlphaFoldDB" id="A0A2M8HBY3"/>
<dbReference type="Gene3D" id="3.40.50.10490">
    <property type="entry name" value="Glucose-6-phosphate isomerase like protein, domain 1"/>
    <property type="match status" value="1"/>
</dbReference>
<dbReference type="Proteomes" id="UP000232060">
    <property type="component" value="Unassembled WGS sequence"/>
</dbReference>
<dbReference type="InterPro" id="IPR047640">
    <property type="entry name" value="RpiR-like"/>
</dbReference>
<comment type="caution">
    <text evidence="6">The sequence shown here is derived from an EMBL/GenBank/DDBJ whole genome shotgun (WGS) entry which is preliminary data.</text>
</comment>
<dbReference type="PANTHER" id="PTHR30514">
    <property type="entry name" value="GLUCOKINASE"/>
    <property type="match status" value="1"/>
</dbReference>
<dbReference type="InterPro" id="IPR046348">
    <property type="entry name" value="SIS_dom_sf"/>
</dbReference>
<keyword evidence="1" id="KW-0805">Transcription regulation</keyword>
<evidence type="ECO:0000259" key="5">
    <source>
        <dbReference type="PROSITE" id="PS51464"/>
    </source>
</evidence>